<dbReference type="GO" id="GO:0016020">
    <property type="term" value="C:membrane"/>
    <property type="evidence" value="ECO:0007669"/>
    <property type="project" value="UniProtKB-SubCell"/>
</dbReference>
<evidence type="ECO:0000256" key="6">
    <source>
        <dbReference type="ARBA" id="ARBA00023136"/>
    </source>
</evidence>
<reference evidence="9" key="1">
    <citation type="submission" date="2013-11" db="EMBL/GenBank/DDBJ databases">
        <authorList>
            <person name="Zeyland J."/>
            <person name="Marszalek M."/>
            <person name="Boksa M."/>
            <person name="Slomski R."/>
            <person name="Lipinski D."/>
        </authorList>
    </citation>
    <scope>NUCLEOTIDE SEQUENCE</scope>
    <source>
        <strain evidence="9">Jiangsu</strain>
    </source>
</reference>
<name>A0A161UF87_LAOST</name>
<dbReference type="SUPFAM" id="SSF52540">
    <property type="entry name" value="P-loop containing nucleoside triphosphate hydrolases"/>
    <property type="match status" value="1"/>
</dbReference>
<keyword evidence="4" id="KW-0067">ATP-binding</keyword>
<evidence type="ECO:0000256" key="2">
    <source>
        <dbReference type="ARBA" id="ARBA00022692"/>
    </source>
</evidence>
<dbReference type="InterPro" id="IPR013525">
    <property type="entry name" value="ABC2_TM"/>
</dbReference>
<dbReference type="GO" id="GO:0016887">
    <property type="term" value="F:ATP hydrolysis activity"/>
    <property type="evidence" value="ECO:0007669"/>
    <property type="project" value="InterPro"/>
</dbReference>
<feature type="transmembrane region" description="Helical" evidence="7">
    <location>
        <begin position="650"/>
        <end position="672"/>
    </location>
</feature>
<feature type="transmembrane region" description="Helical" evidence="7">
    <location>
        <begin position="560"/>
        <end position="580"/>
    </location>
</feature>
<feature type="transmembrane region" description="Helical" evidence="7">
    <location>
        <begin position="485"/>
        <end position="504"/>
    </location>
</feature>
<dbReference type="InterPro" id="IPR003439">
    <property type="entry name" value="ABC_transporter-like_ATP-bd"/>
</dbReference>
<proteinExistence type="evidence at transcript level"/>
<keyword evidence="2 7" id="KW-0812">Transmembrane</keyword>
<dbReference type="CDD" id="cd03230">
    <property type="entry name" value="ABC_DR_subfamily_A"/>
    <property type="match status" value="1"/>
</dbReference>
<dbReference type="EMBL" id="KF828812">
    <property type="protein sequence ID" value="AIN44129.1"/>
    <property type="molecule type" value="mRNA"/>
</dbReference>
<accession>A0A161UF87</accession>
<dbReference type="PANTHER" id="PTHR43038">
    <property type="entry name" value="ATP-BINDING CASSETTE, SUB-FAMILY H, MEMBER 1"/>
    <property type="match status" value="1"/>
</dbReference>
<dbReference type="Gene3D" id="3.40.1710.10">
    <property type="entry name" value="abc type-2 transporter like domain"/>
    <property type="match status" value="1"/>
</dbReference>
<dbReference type="InterPro" id="IPR017871">
    <property type="entry name" value="ABC_transporter-like_CS"/>
</dbReference>
<evidence type="ECO:0000256" key="3">
    <source>
        <dbReference type="ARBA" id="ARBA00022741"/>
    </source>
</evidence>
<protein>
    <submittedName>
        <fullName evidence="9">ABC protein subfamily ABCH</fullName>
    </submittedName>
</protein>
<dbReference type="PROSITE" id="PS00211">
    <property type="entry name" value="ABC_TRANSPORTER_1"/>
    <property type="match status" value="1"/>
</dbReference>
<dbReference type="GO" id="GO:0140359">
    <property type="term" value="F:ABC-type transporter activity"/>
    <property type="evidence" value="ECO:0007669"/>
    <property type="project" value="InterPro"/>
</dbReference>
<evidence type="ECO:0000259" key="8">
    <source>
        <dbReference type="PROSITE" id="PS50893"/>
    </source>
</evidence>
<gene>
    <name evidence="9" type="primary">ABCH8</name>
</gene>
<evidence type="ECO:0000256" key="4">
    <source>
        <dbReference type="ARBA" id="ARBA00022840"/>
    </source>
</evidence>
<keyword evidence="5 7" id="KW-1133">Transmembrane helix</keyword>
<organism evidence="9">
    <name type="scientific">Laodelphax striatellus</name>
    <name type="common">Small brown planthopper</name>
    <name type="synonym">Delphax striatella</name>
    <dbReference type="NCBI Taxonomy" id="195883"/>
    <lineage>
        <taxon>Eukaryota</taxon>
        <taxon>Metazoa</taxon>
        <taxon>Ecdysozoa</taxon>
        <taxon>Arthropoda</taxon>
        <taxon>Hexapoda</taxon>
        <taxon>Insecta</taxon>
        <taxon>Pterygota</taxon>
        <taxon>Neoptera</taxon>
        <taxon>Paraneoptera</taxon>
        <taxon>Hemiptera</taxon>
        <taxon>Auchenorrhyncha</taxon>
        <taxon>Fulgoroidea</taxon>
        <taxon>Delphacidae</taxon>
        <taxon>Criomorphinae</taxon>
        <taxon>Laodelphax</taxon>
    </lineage>
</organism>
<feature type="transmembrane region" description="Helical" evidence="7">
    <location>
        <begin position="592"/>
        <end position="612"/>
    </location>
</feature>
<evidence type="ECO:0000256" key="7">
    <source>
        <dbReference type="SAM" id="Phobius"/>
    </source>
</evidence>
<sequence length="681" mass="77248">MKSFPMDEMDKSALCVRGLAKRYDSHQVLRDLNMTVPEGCIYGLLGPSGCGKTTLLNCIMGNLHYDSGSIYMSCKKQSQLGFMPQDVALIESLSIFEMFTYYGRMFGLSPSKIEARAEELKSLLQLPPLDSWNGCLSGGEQRRVSFAVALLHDPEFLILDEPTVGLDPLLSQSIWLYLVELTTKSKKTIILTTHYIEEARHAHMVGLMRGGNILAEAPPMDLMSSHNCSTLEETFLIFSQADEQSHKLPDETIISQEPSLKLWSPITKQTSFSFSRFKAQLLKNTLYVTREVPLLLILFLMPIMQCTFQNVAVGLDPTKLPIAVVNHDHYDCAHIPTHTHACDWESPISCRFLNYLHHATDTVHIVNKHNLLEAERDLKKNNVWGLLYFAPNFTQAIAARYVNASVLNTPDEVLDTGAVNVRLDMSNHVVANIMTMDLSTTLIDFFRKLFHECHWPDTVVQLPMRIEEPIYGTRRPVFTHFQSPAILVAFGFYFPLLFTTAFLLHEKVSGVLERTMTVGLTPLELILAHLVLQVVITNLQTALMHFIFYVLFDNPFVCSVWLPFLLSFWQAMSGMFLGFFMSAVSNSHVMAMMSGTGIFFFVTFTSGLLWPLEGIHSSMRDLIWWSPLALSTEAMRGITARNWPITHPHIYKGFLAITGWSTLFIIGTYLVIKYRGFHYRK</sequence>
<feature type="domain" description="ABC transporter" evidence="8">
    <location>
        <begin position="14"/>
        <end position="235"/>
    </location>
</feature>
<dbReference type="Gene3D" id="3.40.50.300">
    <property type="entry name" value="P-loop containing nucleotide triphosphate hydrolases"/>
    <property type="match status" value="1"/>
</dbReference>
<dbReference type="Pfam" id="PF12698">
    <property type="entry name" value="ABC2_membrane_3"/>
    <property type="match status" value="1"/>
</dbReference>
<dbReference type="SMART" id="SM00382">
    <property type="entry name" value="AAA"/>
    <property type="match status" value="1"/>
</dbReference>
<dbReference type="Pfam" id="PF00005">
    <property type="entry name" value="ABC_tran"/>
    <property type="match status" value="1"/>
</dbReference>
<keyword evidence="3" id="KW-0547">Nucleotide-binding</keyword>
<evidence type="ECO:0000313" key="9">
    <source>
        <dbReference type="EMBL" id="AIN44129.1"/>
    </source>
</evidence>
<dbReference type="GO" id="GO:0005524">
    <property type="term" value="F:ATP binding"/>
    <property type="evidence" value="ECO:0007669"/>
    <property type="project" value="UniProtKB-KW"/>
</dbReference>
<dbReference type="InterPro" id="IPR003593">
    <property type="entry name" value="AAA+_ATPase"/>
</dbReference>
<dbReference type="InterPro" id="IPR027417">
    <property type="entry name" value="P-loop_NTPase"/>
</dbReference>
<evidence type="ECO:0000256" key="5">
    <source>
        <dbReference type="ARBA" id="ARBA00022989"/>
    </source>
</evidence>
<keyword evidence="6 7" id="KW-0472">Membrane</keyword>
<feature type="transmembrane region" description="Helical" evidence="7">
    <location>
        <begin position="525"/>
        <end position="548"/>
    </location>
</feature>
<evidence type="ECO:0000256" key="1">
    <source>
        <dbReference type="ARBA" id="ARBA00004141"/>
    </source>
</evidence>
<dbReference type="PANTHER" id="PTHR43038:SF3">
    <property type="entry name" value="ABC TRANSPORTER G FAMILY MEMBER 20 ISOFORM X1"/>
    <property type="match status" value="1"/>
</dbReference>
<comment type="subcellular location">
    <subcellularLocation>
        <location evidence="1">Membrane</location>
        <topology evidence="1">Multi-pass membrane protein</topology>
    </subcellularLocation>
</comment>
<dbReference type="PROSITE" id="PS50893">
    <property type="entry name" value="ABC_TRANSPORTER_2"/>
    <property type="match status" value="1"/>
</dbReference>
<dbReference type="AlphaFoldDB" id="A0A161UF87"/>